<dbReference type="PANTHER" id="PTHR43261:SF1">
    <property type="entry name" value="RIBOSOME-RELEASING FACTOR 2, MITOCHONDRIAL"/>
    <property type="match status" value="1"/>
</dbReference>
<dbReference type="GO" id="GO:0003746">
    <property type="term" value="F:translation elongation factor activity"/>
    <property type="evidence" value="ECO:0007669"/>
    <property type="project" value="UniProtKB-KW"/>
</dbReference>
<feature type="domain" description="Tr-type G" evidence="5">
    <location>
        <begin position="1"/>
        <end position="228"/>
    </location>
</feature>
<dbReference type="Gene3D" id="3.30.70.870">
    <property type="entry name" value="Elongation Factor G (Translational Gtpase), domain 3"/>
    <property type="match status" value="1"/>
</dbReference>
<dbReference type="AlphaFoldDB" id="A0A1U7NP71"/>
<dbReference type="SUPFAM" id="SSF54980">
    <property type="entry name" value="EF-G C-terminal domain-like"/>
    <property type="match status" value="2"/>
</dbReference>
<sequence length="825" mass="93569">MEKITLGILAHVDAGKTTLIESMLYESHQIKKQGRVDHQDAFLDYDPQERERGITIFAKQAKFKWKDHEIFVIDTPGHVDFSASMEQVLSVLDVAIVLISAQDGIQSHTETIWKCLKEYEIPTLIFVNKMDIAYRNKEEILEEVVSKLDPNSIDQADKDREEMIAMCEDKALEEYLQQGSLSSETIQRLFLTRRFFPTFFGSALKNEGVDPLLDSLCALVGQKEFSQEFGARIFKIQEDGSALAKITGGTLKAKEIVNEIKIDQIRSFNGQKYTLLQEANAGDIVALKADTDWKVGDGLGYETAQQERLLASFLTYELLLPEEVDALQLWPYCQQLAKEDPSLQLDYHERSKKITLRLRGDVQKEVLQKMILEKTGILIGFSQGSVVYKETIGKQEYGVGHFEPLRHYAEVHVLLDPLPAGSGVVVCNGNRIESLSLGWQQQIMNALNQRQYGVLTGSELTDVQITLIAGQGNLKHTSAADFRQAAHRAVRQALRKGKSILLEPYYTFKIEVPSQSLSKVLYELEQRNASFEILETEEDMSTIQGSGAIRLLMNFQSELSALSKGRGKIAFIKSVYAPSQDTESIVKTIQYDPEADLKHPTGSIFCKQGAGYYVPYDEVEEKMHLHPLDTESSHSYERVRYHVSDEEAKRAFERTLSKKKEKPKAKKPKVKQELDHEEIKIQPKKPELLVIDGYNMIYSWNSLKDLAKADYNAARERLIDQIVNYQGYKDIDVYLVFDAYRRKQGEGRNETRHKTKIIYTRYGENADSYIERLVHDLKSHYSISVATSDGLIQNSILASGANRISARELEGKVMGVNAIALSHLK</sequence>
<evidence type="ECO:0000256" key="1">
    <source>
        <dbReference type="ARBA" id="ARBA00022741"/>
    </source>
</evidence>
<dbReference type="CDD" id="cd10912">
    <property type="entry name" value="PIN_YacP-like"/>
    <property type="match status" value="1"/>
</dbReference>
<evidence type="ECO:0000313" key="6">
    <source>
        <dbReference type="EMBL" id="OLU47286.1"/>
    </source>
</evidence>
<dbReference type="InterPro" id="IPR014721">
    <property type="entry name" value="Ribsml_uS5_D2-typ_fold_subgr"/>
</dbReference>
<organism evidence="6 7">
    <name type="scientific">Dubosiella newyorkensis</name>
    <dbReference type="NCBI Taxonomy" id="1862672"/>
    <lineage>
        <taxon>Bacteria</taxon>
        <taxon>Bacillati</taxon>
        <taxon>Bacillota</taxon>
        <taxon>Erysipelotrichia</taxon>
        <taxon>Erysipelotrichales</taxon>
        <taxon>Erysipelotrichaceae</taxon>
        <taxon>Dubosiella</taxon>
    </lineage>
</organism>
<dbReference type="Proteomes" id="UP000186705">
    <property type="component" value="Unassembled WGS sequence"/>
</dbReference>
<dbReference type="PANTHER" id="PTHR43261">
    <property type="entry name" value="TRANSLATION ELONGATION FACTOR G-RELATED"/>
    <property type="match status" value="1"/>
</dbReference>
<dbReference type="Pfam" id="PF00679">
    <property type="entry name" value="EFG_C"/>
    <property type="match status" value="1"/>
</dbReference>
<dbReference type="SUPFAM" id="SSF54211">
    <property type="entry name" value="Ribosomal protein S5 domain 2-like"/>
    <property type="match status" value="1"/>
</dbReference>
<dbReference type="SUPFAM" id="SSF52540">
    <property type="entry name" value="P-loop containing nucleoside triphosphate hydrolases"/>
    <property type="match status" value="1"/>
</dbReference>
<dbReference type="PRINTS" id="PR00315">
    <property type="entry name" value="ELONGATNFCT"/>
</dbReference>
<dbReference type="GO" id="GO:0005525">
    <property type="term" value="F:GTP binding"/>
    <property type="evidence" value="ECO:0007669"/>
    <property type="project" value="UniProtKB-KW"/>
</dbReference>
<dbReference type="InterPro" id="IPR020568">
    <property type="entry name" value="Ribosomal_Su5_D2-typ_SF"/>
</dbReference>
<keyword evidence="2" id="KW-0648">Protein biosynthesis</keyword>
<dbReference type="InterPro" id="IPR010298">
    <property type="entry name" value="YacP-like"/>
</dbReference>
<protein>
    <submittedName>
        <fullName evidence="6">Translation elongation factor G</fullName>
    </submittedName>
</protein>
<dbReference type="GO" id="GO:0032790">
    <property type="term" value="P:ribosome disassembly"/>
    <property type="evidence" value="ECO:0007669"/>
    <property type="project" value="TreeGrafter"/>
</dbReference>
<dbReference type="Gene3D" id="3.30.230.10">
    <property type="match status" value="1"/>
</dbReference>
<dbReference type="Gene3D" id="3.40.50.300">
    <property type="entry name" value="P-loop containing nucleotide triphosphate hydrolases"/>
    <property type="match status" value="1"/>
</dbReference>
<dbReference type="Pfam" id="PF00009">
    <property type="entry name" value="GTP_EFTU"/>
    <property type="match status" value="1"/>
</dbReference>
<gene>
    <name evidence="6" type="ORF">BO225_03195</name>
</gene>
<dbReference type="EMBL" id="MPKA01000052">
    <property type="protein sequence ID" value="OLU47286.1"/>
    <property type="molecule type" value="Genomic_DNA"/>
</dbReference>
<dbReference type="GeneID" id="78274953"/>
<dbReference type="PROSITE" id="PS00301">
    <property type="entry name" value="G_TR_1"/>
    <property type="match status" value="1"/>
</dbReference>
<dbReference type="InterPro" id="IPR005225">
    <property type="entry name" value="Small_GTP-bd"/>
</dbReference>
<accession>A0A1U7NP71</accession>
<dbReference type="OrthoDB" id="9801472at2"/>
<dbReference type="PROSITE" id="PS51722">
    <property type="entry name" value="G_TR_2"/>
    <property type="match status" value="1"/>
</dbReference>
<feature type="compositionally biased region" description="Basic residues" evidence="4">
    <location>
        <begin position="659"/>
        <end position="669"/>
    </location>
</feature>
<dbReference type="InterPro" id="IPR000640">
    <property type="entry name" value="EFG_V-like"/>
</dbReference>
<evidence type="ECO:0000256" key="2">
    <source>
        <dbReference type="ARBA" id="ARBA00022917"/>
    </source>
</evidence>
<keyword evidence="3" id="KW-0342">GTP-binding</keyword>
<evidence type="ECO:0000256" key="4">
    <source>
        <dbReference type="SAM" id="MobiDB-lite"/>
    </source>
</evidence>
<dbReference type="Gene3D" id="3.30.70.240">
    <property type="match status" value="1"/>
</dbReference>
<dbReference type="NCBIfam" id="TIGR00231">
    <property type="entry name" value="small_GTP"/>
    <property type="match status" value="1"/>
</dbReference>
<dbReference type="InterPro" id="IPR009000">
    <property type="entry name" value="Transl_B-barrel_sf"/>
</dbReference>
<keyword evidence="7" id="KW-1185">Reference proteome</keyword>
<evidence type="ECO:0000259" key="5">
    <source>
        <dbReference type="PROSITE" id="PS51722"/>
    </source>
</evidence>
<name>A0A1U7NP71_9FIRM</name>
<dbReference type="InterPro" id="IPR005517">
    <property type="entry name" value="Transl_elong_EFG/EF2_IV"/>
</dbReference>
<dbReference type="InterPro" id="IPR027417">
    <property type="entry name" value="P-loop_NTPase"/>
</dbReference>
<dbReference type="SUPFAM" id="SSF50447">
    <property type="entry name" value="Translation proteins"/>
    <property type="match status" value="1"/>
</dbReference>
<dbReference type="InterPro" id="IPR035647">
    <property type="entry name" value="EFG_III/V"/>
</dbReference>
<feature type="region of interest" description="Disordered" evidence="4">
    <location>
        <begin position="654"/>
        <end position="674"/>
    </location>
</feature>
<dbReference type="RefSeq" id="WP_076340844.1">
    <property type="nucleotide sequence ID" value="NZ_CAPDDE010000020.1"/>
</dbReference>
<dbReference type="Pfam" id="PF05991">
    <property type="entry name" value="NYN_YacP"/>
    <property type="match status" value="1"/>
</dbReference>
<dbReference type="Gene3D" id="2.40.30.10">
    <property type="entry name" value="Translation factors"/>
    <property type="match status" value="1"/>
</dbReference>
<dbReference type="InterPro" id="IPR000795">
    <property type="entry name" value="T_Tr_GTP-bd_dom"/>
</dbReference>
<reference evidence="6 7" key="1">
    <citation type="submission" date="2016-11" db="EMBL/GenBank/DDBJ databases">
        <title>Description of two novel members of the family Erysipelotrichaceae: Ileibacterium lipovorans gen. nov., sp. nov. and Dubosiella newyorkensis, gen. nov., sp. nov.</title>
        <authorList>
            <person name="Cox L.M."/>
            <person name="Sohn J."/>
            <person name="Tyrrell K.L."/>
            <person name="Citron D.M."/>
            <person name="Lawson P.A."/>
            <person name="Patel N.B."/>
            <person name="Iizumi T."/>
            <person name="Perez-Perez G.I."/>
            <person name="Goldstein E.J."/>
            <person name="Blaser M.J."/>
        </authorList>
    </citation>
    <scope>NUCLEOTIDE SEQUENCE [LARGE SCALE GENOMIC DNA]</scope>
    <source>
        <strain evidence="6 7">NYU-BL-A4</strain>
    </source>
</reference>
<evidence type="ECO:0000256" key="3">
    <source>
        <dbReference type="ARBA" id="ARBA00023134"/>
    </source>
</evidence>
<dbReference type="STRING" id="1862672.BO225_03195"/>
<dbReference type="InterPro" id="IPR031157">
    <property type="entry name" value="G_TR_CS"/>
</dbReference>
<dbReference type="SMART" id="SM00889">
    <property type="entry name" value="EFG_IV"/>
    <property type="match status" value="1"/>
</dbReference>
<proteinExistence type="predicted"/>
<comment type="caution">
    <text evidence="6">The sequence shown here is derived from an EMBL/GenBank/DDBJ whole genome shotgun (WGS) entry which is preliminary data.</text>
</comment>
<evidence type="ECO:0000313" key="7">
    <source>
        <dbReference type="Proteomes" id="UP000186705"/>
    </source>
</evidence>
<dbReference type="GO" id="GO:0003924">
    <property type="term" value="F:GTPase activity"/>
    <property type="evidence" value="ECO:0007669"/>
    <property type="project" value="InterPro"/>
</dbReference>
<keyword evidence="1" id="KW-0547">Nucleotide-binding</keyword>
<dbReference type="Pfam" id="PF03764">
    <property type="entry name" value="EFG_IV"/>
    <property type="match status" value="1"/>
</dbReference>
<keyword evidence="6" id="KW-0251">Elongation factor</keyword>